<keyword evidence="4" id="KW-0560">Oxidoreductase</keyword>
<organism evidence="6 7">
    <name type="scientific">Periconia macrospinosa</name>
    <dbReference type="NCBI Taxonomy" id="97972"/>
    <lineage>
        <taxon>Eukaryota</taxon>
        <taxon>Fungi</taxon>
        <taxon>Dikarya</taxon>
        <taxon>Ascomycota</taxon>
        <taxon>Pezizomycotina</taxon>
        <taxon>Dothideomycetes</taxon>
        <taxon>Pleosporomycetidae</taxon>
        <taxon>Pleosporales</taxon>
        <taxon>Massarineae</taxon>
        <taxon>Periconiaceae</taxon>
        <taxon>Periconia</taxon>
    </lineage>
</organism>
<dbReference type="GO" id="GO:0071949">
    <property type="term" value="F:FAD binding"/>
    <property type="evidence" value="ECO:0007669"/>
    <property type="project" value="InterPro"/>
</dbReference>
<dbReference type="PANTHER" id="PTHR42973">
    <property type="entry name" value="BINDING OXIDOREDUCTASE, PUTATIVE (AFU_ORTHOLOGUE AFUA_1G17690)-RELATED"/>
    <property type="match status" value="1"/>
</dbReference>
<dbReference type="InterPro" id="IPR016166">
    <property type="entry name" value="FAD-bd_PCMH"/>
</dbReference>
<dbReference type="InterPro" id="IPR016167">
    <property type="entry name" value="FAD-bd_PCMH_sub1"/>
</dbReference>
<evidence type="ECO:0000259" key="5">
    <source>
        <dbReference type="PROSITE" id="PS51387"/>
    </source>
</evidence>
<sequence length="445" mass="49506">MATEKLQAALPDKVFLENTKEYDSFSQSYWYRSSRQKPLCVVSPTSATDVSTAVKILAETAGVRFAIWSGGHSPHPNISNTDEGVTIDLRGLNSITKSAEKEHVVYKVLGKENRTAVGSRGAGVGVGGFLLGGGLSHFAPELGFACDQIVNMEVVLASGDVIEVYQSNHADFFCVWKGTGSKFGVVTRIDIATIPHHSIWGGSIMYPYDTKDANLNAFLDLKKAHCYEPLAQIELSFLYAPQMGGHFIANSHWYSRPIEYPELFQRFDKISPQLNSTMRLDTIQAFKMELATFATTTFQINPTILPRITSLWEETSKTLSMAKNIVSVVTYQPCSPLPKNSSNAMGFPANSTPHEDLIILALTIFWENVEDSNSVNEETEALIERIEEIAKEEGVYHPFQYVNYAAPWQNPIKSYGEESNLAIRKVSKKYDPKGFFEAHCEGFKL</sequence>
<name>A0A2V1DDB1_9PLEO</name>
<keyword evidence="3" id="KW-0274">FAD</keyword>
<dbReference type="STRING" id="97972.A0A2V1DDB1"/>
<dbReference type="GO" id="GO:0016491">
    <property type="term" value="F:oxidoreductase activity"/>
    <property type="evidence" value="ECO:0007669"/>
    <property type="project" value="UniProtKB-KW"/>
</dbReference>
<dbReference type="PROSITE" id="PS51387">
    <property type="entry name" value="FAD_PCMH"/>
    <property type="match status" value="1"/>
</dbReference>
<dbReference type="SUPFAM" id="SSF56176">
    <property type="entry name" value="FAD-binding/transporter-associated domain-like"/>
    <property type="match status" value="1"/>
</dbReference>
<protein>
    <submittedName>
        <fullName evidence="6">FAD-binding domain-containing protein</fullName>
    </submittedName>
</protein>
<comment type="similarity">
    <text evidence="1">Belongs to the oxygen-dependent FAD-linked oxidoreductase family.</text>
</comment>
<dbReference type="InterPro" id="IPR006094">
    <property type="entry name" value="Oxid_FAD_bind_N"/>
</dbReference>
<dbReference type="Gene3D" id="3.30.465.10">
    <property type="match status" value="1"/>
</dbReference>
<dbReference type="OrthoDB" id="2151789at2759"/>
<dbReference type="InterPro" id="IPR050416">
    <property type="entry name" value="FAD-linked_Oxidoreductase"/>
</dbReference>
<keyword evidence="2" id="KW-0285">Flavoprotein</keyword>
<evidence type="ECO:0000313" key="7">
    <source>
        <dbReference type="Proteomes" id="UP000244855"/>
    </source>
</evidence>
<dbReference type="PANTHER" id="PTHR42973:SF13">
    <property type="entry name" value="FAD-BINDING PCMH-TYPE DOMAIN-CONTAINING PROTEIN"/>
    <property type="match status" value="1"/>
</dbReference>
<dbReference type="Gene3D" id="3.30.43.10">
    <property type="entry name" value="Uridine Diphospho-n-acetylenolpyruvylglucosamine Reductase, domain 2"/>
    <property type="match status" value="1"/>
</dbReference>
<feature type="domain" description="FAD-binding PCMH-type" evidence="5">
    <location>
        <begin position="34"/>
        <end position="196"/>
    </location>
</feature>
<dbReference type="Proteomes" id="UP000244855">
    <property type="component" value="Unassembled WGS sequence"/>
</dbReference>
<evidence type="ECO:0000256" key="4">
    <source>
        <dbReference type="ARBA" id="ARBA00023002"/>
    </source>
</evidence>
<proteinExistence type="inferred from homology"/>
<gene>
    <name evidence="6" type="ORF">DM02DRAFT_644940</name>
</gene>
<dbReference type="AlphaFoldDB" id="A0A2V1DDB1"/>
<dbReference type="InterPro" id="IPR016169">
    <property type="entry name" value="FAD-bd_PCMH_sub2"/>
</dbReference>
<evidence type="ECO:0000313" key="6">
    <source>
        <dbReference type="EMBL" id="PVH96136.1"/>
    </source>
</evidence>
<dbReference type="InterPro" id="IPR036318">
    <property type="entry name" value="FAD-bd_PCMH-like_sf"/>
</dbReference>
<evidence type="ECO:0000256" key="3">
    <source>
        <dbReference type="ARBA" id="ARBA00022827"/>
    </source>
</evidence>
<evidence type="ECO:0000256" key="1">
    <source>
        <dbReference type="ARBA" id="ARBA00005466"/>
    </source>
</evidence>
<dbReference type="Pfam" id="PF01565">
    <property type="entry name" value="FAD_binding_4"/>
    <property type="match status" value="1"/>
</dbReference>
<accession>A0A2V1DDB1</accession>
<dbReference type="EMBL" id="KZ805473">
    <property type="protein sequence ID" value="PVH96136.1"/>
    <property type="molecule type" value="Genomic_DNA"/>
</dbReference>
<evidence type="ECO:0000256" key="2">
    <source>
        <dbReference type="ARBA" id="ARBA00022630"/>
    </source>
</evidence>
<dbReference type="Gene3D" id="3.40.462.20">
    <property type="match status" value="1"/>
</dbReference>
<keyword evidence="7" id="KW-1185">Reference proteome</keyword>
<reference evidence="6 7" key="1">
    <citation type="journal article" date="2018" name="Sci. Rep.">
        <title>Comparative genomics provides insights into the lifestyle and reveals functional heterogeneity of dark septate endophytic fungi.</title>
        <authorList>
            <person name="Knapp D.G."/>
            <person name="Nemeth J.B."/>
            <person name="Barry K."/>
            <person name="Hainaut M."/>
            <person name="Henrissat B."/>
            <person name="Johnson J."/>
            <person name="Kuo A."/>
            <person name="Lim J.H.P."/>
            <person name="Lipzen A."/>
            <person name="Nolan M."/>
            <person name="Ohm R.A."/>
            <person name="Tamas L."/>
            <person name="Grigoriev I.V."/>
            <person name="Spatafora J.W."/>
            <person name="Nagy L.G."/>
            <person name="Kovacs G.M."/>
        </authorList>
    </citation>
    <scope>NUCLEOTIDE SEQUENCE [LARGE SCALE GENOMIC DNA]</scope>
    <source>
        <strain evidence="6 7">DSE2036</strain>
    </source>
</reference>